<sequence>MTDLLMLPLLWSGKESPPVSDVPDDADEPMPVPEDLSTSTGGQQKNERVLGKMVGLLCLEILVQYNIKNII</sequence>
<dbReference type="AlphaFoldDB" id="A0A8C8R5U6"/>
<dbReference type="Ensembl" id="ENSPCET00000000527.1">
    <property type="protein sequence ID" value="ENSPCEP00000000514.1"/>
    <property type="gene ID" value="ENSPCEG00000000446.1"/>
</dbReference>
<evidence type="ECO:0000313" key="2">
    <source>
        <dbReference type="Ensembl" id="ENSPCEP00000000514.1"/>
    </source>
</evidence>
<reference evidence="2" key="2">
    <citation type="submission" date="2025-09" db="UniProtKB">
        <authorList>
            <consortium name="Ensembl"/>
        </authorList>
    </citation>
    <scope>IDENTIFICATION</scope>
</reference>
<evidence type="ECO:0000313" key="3">
    <source>
        <dbReference type="Proteomes" id="UP000694393"/>
    </source>
</evidence>
<protein>
    <submittedName>
        <fullName evidence="2">Uncharacterized protein</fullName>
    </submittedName>
</protein>
<feature type="region of interest" description="Disordered" evidence="1">
    <location>
        <begin position="12"/>
        <end position="44"/>
    </location>
</feature>
<dbReference type="Proteomes" id="UP000694393">
    <property type="component" value="Unplaced"/>
</dbReference>
<organism evidence="2 3">
    <name type="scientific">Pelusios castaneus</name>
    <name type="common">West African mud turtle</name>
    <dbReference type="NCBI Taxonomy" id="367368"/>
    <lineage>
        <taxon>Eukaryota</taxon>
        <taxon>Metazoa</taxon>
        <taxon>Chordata</taxon>
        <taxon>Craniata</taxon>
        <taxon>Vertebrata</taxon>
        <taxon>Euteleostomi</taxon>
        <taxon>Archelosauria</taxon>
        <taxon>Testudinata</taxon>
        <taxon>Testudines</taxon>
        <taxon>Pleurodira</taxon>
        <taxon>Pelomedusidae</taxon>
        <taxon>Pelusios</taxon>
    </lineage>
</organism>
<reference evidence="2" key="1">
    <citation type="submission" date="2025-08" db="UniProtKB">
        <authorList>
            <consortium name="Ensembl"/>
        </authorList>
    </citation>
    <scope>IDENTIFICATION</scope>
</reference>
<accession>A0A8C8R5U6</accession>
<keyword evidence="3" id="KW-1185">Reference proteome</keyword>
<evidence type="ECO:0000256" key="1">
    <source>
        <dbReference type="SAM" id="MobiDB-lite"/>
    </source>
</evidence>
<name>A0A8C8R5U6_9SAUR</name>
<proteinExistence type="predicted"/>